<evidence type="ECO:0000313" key="3">
    <source>
        <dbReference type="Proteomes" id="UP000005522"/>
    </source>
</evidence>
<feature type="domain" description="CinA C-terminal" evidence="1">
    <location>
        <begin position="98"/>
        <end position="238"/>
    </location>
</feature>
<dbReference type="InterPro" id="IPR036653">
    <property type="entry name" value="CinA-like_C"/>
</dbReference>
<accession>A0A059ZV35</accession>
<dbReference type="eggNOG" id="COG1546">
    <property type="taxonomic scope" value="Bacteria"/>
</dbReference>
<dbReference type="EMBL" id="CP005986">
    <property type="protein sequence ID" value="AIA55303.1"/>
    <property type="molecule type" value="Genomic_DNA"/>
</dbReference>
<proteinExistence type="predicted"/>
<evidence type="ECO:0000313" key="2">
    <source>
        <dbReference type="EMBL" id="AIA55303.1"/>
    </source>
</evidence>
<gene>
    <name evidence="2" type="ORF">Acaty_c1437</name>
</gene>
<reference evidence="2 3" key="1">
    <citation type="journal article" date="2009" name="J. Bacteriol.">
        <title>Draft genome sequence of the extremely acidophilic bacterium Acidithiobacillus caldus ATCC 51756 reveals metabolic versatility in the genus Acidithiobacillus.</title>
        <authorList>
            <person name="Valdes J."/>
            <person name="Quatrini R."/>
            <person name="Hallberg K."/>
            <person name="Dopson M."/>
            <person name="Valenzuela P.D."/>
            <person name="Holmes D.S."/>
        </authorList>
    </citation>
    <scope>NUCLEOTIDE SEQUENCE [LARGE SCALE GENOMIC DNA]</scope>
    <source>
        <strain evidence="3">ATCC 51756 / DSM 8584 / KU</strain>
    </source>
</reference>
<protein>
    <submittedName>
        <fullName evidence="2">C-terminal domain of CinA type S</fullName>
    </submittedName>
</protein>
<dbReference type="AlphaFoldDB" id="A0A059ZV35"/>
<dbReference type="InterPro" id="IPR008136">
    <property type="entry name" value="CinA_C"/>
</dbReference>
<dbReference type="HOGENOM" id="CLU_1149898_0_0_6"/>
<dbReference type="Proteomes" id="UP000005522">
    <property type="component" value="Chromosome"/>
</dbReference>
<evidence type="ECO:0000259" key="1">
    <source>
        <dbReference type="Pfam" id="PF02464"/>
    </source>
</evidence>
<dbReference type="Pfam" id="PF02464">
    <property type="entry name" value="CinA"/>
    <property type="match status" value="1"/>
</dbReference>
<organism evidence="2 3">
    <name type="scientific">Acidithiobacillus caldus (strain ATCC 51756 / DSM 8584 / KU)</name>
    <dbReference type="NCBI Taxonomy" id="637389"/>
    <lineage>
        <taxon>Bacteria</taxon>
        <taxon>Pseudomonadati</taxon>
        <taxon>Pseudomonadota</taxon>
        <taxon>Acidithiobacillia</taxon>
        <taxon>Acidithiobacillales</taxon>
        <taxon>Acidithiobacillaceae</taxon>
        <taxon>Acidithiobacillus</taxon>
    </lineage>
</organism>
<dbReference type="Gene3D" id="3.90.950.20">
    <property type="entry name" value="CinA-like"/>
    <property type="match status" value="1"/>
</dbReference>
<name>A0A059ZV35_ACICK</name>
<dbReference type="KEGG" id="acz:Acaty_c1437"/>
<dbReference type="SUPFAM" id="SSF142433">
    <property type="entry name" value="CinA-like"/>
    <property type="match status" value="1"/>
</dbReference>
<sequence length="241" mass="25155">MRLELVQHLPEVSGLALALGDFPERERWLDGGPHRHALDPLDWPAMAQWGQRHWPLTDMPKSFFGDAPGVLPGEDWRRDEGLALDLAPPEWALLQLGLRHGVTLATAESCTAGSVAARVAALPGSSAVLRAGLVTYANAAKESLLGVAATTLARHGAVSEAVVLEMLAGALEHGDMALAISGIAGPGGAVPGKPVGTVCIAWGRRGGPGRAAVHHFSGDRWAVQYAAGSVALGRLIAMLME</sequence>
<dbReference type="NCBIfam" id="TIGR00199">
    <property type="entry name" value="PncC_domain"/>
    <property type="match status" value="1"/>
</dbReference>